<dbReference type="InterPro" id="IPR023286">
    <property type="entry name" value="ABATE_dom_sf"/>
</dbReference>
<evidence type="ECO:0000259" key="1">
    <source>
        <dbReference type="Pfam" id="PF11706"/>
    </source>
</evidence>
<dbReference type="Proteomes" id="UP000215703">
    <property type="component" value="Chromosome"/>
</dbReference>
<dbReference type="PANTHER" id="PTHR35525">
    <property type="entry name" value="BLL6575 PROTEIN"/>
    <property type="match status" value="1"/>
</dbReference>
<gene>
    <name evidence="3" type="ORF">ABIG07_006611</name>
    <name evidence="2" type="ORF">CIT37_30125</name>
</gene>
<name>A0A2U8PDW0_9BRAD</name>
<dbReference type="EMBL" id="CP029425">
    <property type="protein sequence ID" value="AWL95918.1"/>
    <property type="molecule type" value="Genomic_DNA"/>
</dbReference>
<evidence type="ECO:0000313" key="3">
    <source>
        <dbReference type="EMBL" id="MEY9457663.1"/>
    </source>
</evidence>
<dbReference type="AlphaFoldDB" id="A0A2U8PDW0"/>
<dbReference type="Pfam" id="PF11706">
    <property type="entry name" value="zf-CGNR"/>
    <property type="match status" value="1"/>
</dbReference>
<reference evidence="2" key="3">
    <citation type="journal article" date="2018" name="Microbiol. Resour. Announc.">
        <title>Complete Genome Sequence of Bradyrhizobium ottawaense OO99(T), an Efficient Nitrogen-Fixing Symbiont of Soybean.</title>
        <authorList>
            <person name="Nguyen H.D.T."/>
            <person name="Cloutier S."/>
            <person name="Bromfield E.S.P."/>
        </authorList>
    </citation>
    <scope>NUCLEOTIDE SEQUENCE</scope>
    <source>
        <strain evidence="2">OO99</strain>
    </source>
</reference>
<protein>
    <submittedName>
        <fullName evidence="3">RNA-binding Zn ribbon-like protein</fullName>
    </submittedName>
</protein>
<dbReference type="Gene3D" id="1.10.3300.10">
    <property type="entry name" value="Jann2411-like domain"/>
    <property type="match status" value="1"/>
</dbReference>
<dbReference type="GeneID" id="92966901"/>
<dbReference type="RefSeq" id="WP_028141575.1">
    <property type="nucleotide sequence ID" value="NZ_AP021854.1"/>
</dbReference>
<sequence>MSKESRKFQVPDALANLYDFANTLDVRHFTHFGVEHPESDALGGPKDLADWMRERGLGAKGGHVTPAMFETALRMREALRAYLQCEPSERLRNKSVLGTLNDALAPFPLRVEAHAGRGATLSAAREDALAGLSAIAIELHDATLVGTLDRLKMCASEECRRVFFDRSKPSTRRWCMSTLCGNRMKTRAYRERQREAK</sequence>
<dbReference type="Proteomes" id="UP001565369">
    <property type="component" value="Unassembled WGS sequence"/>
</dbReference>
<dbReference type="KEGG" id="bot:CIT37_30125"/>
<dbReference type="EMBL" id="JBGBZJ010000003">
    <property type="protein sequence ID" value="MEY9457663.1"/>
    <property type="molecule type" value="Genomic_DNA"/>
</dbReference>
<accession>A0A5H2Z518</accession>
<organism evidence="2 4">
    <name type="scientific">Bradyrhizobium ottawaense</name>
    <dbReference type="NCBI Taxonomy" id="931866"/>
    <lineage>
        <taxon>Bacteria</taxon>
        <taxon>Pseudomonadati</taxon>
        <taxon>Pseudomonadota</taxon>
        <taxon>Alphaproteobacteria</taxon>
        <taxon>Hyphomicrobiales</taxon>
        <taxon>Nitrobacteraceae</taxon>
        <taxon>Bradyrhizobium</taxon>
    </lineage>
</organism>
<evidence type="ECO:0000313" key="4">
    <source>
        <dbReference type="Proteomes" id="UP000215703"/>
    </source>
</evidence>
<dbReference type="PANTHER" id="PTHR35525:SF3">
    <property type="entry name" value="BLL6575 PROTEIN"/>
    <property type="match status" value="1"/>
</dbReference>
<dbReference type="InterPro" id="IPR021005">
    <property type="entry name" value="Znf_CGNR"/>
</dbReference>
<dbReference type="InterPro" id="IPR010852">
    <property type="entry name" value="ABATE"/>
</dbReference>
<dbReference type="OrthoDB" id="9808437at2"/>
<keyword evidence="5" id="KW-1185">Reference proteome</keyword>
<evidence type="ECO:0000313" key="5">
    <source>
        <dbReference type="Proteomes" id="UP001565369"/>
    </source>
</evidence>
<evidence type="ECO:0000313" key="2">
    <source>
        <dbReference type="EMBL" id="AWL95918.1"/>
    </source>
</evidence>
<reference evidence="2 4" key="1">
    <citation type="journal article" date="2014" name="Int. J. Syst. Evol. Microbiol.">
        <title>Bradyrhizobium ottawaense sp. nov., a symbiotic nitrogen fixing bacterium from root nodules of soybeans in Canada.</title>
        <authorList>
            <person name="Yu X."/>
            <person name="Cloutier S."/>
            <person name="Tambong J.T."/>
            <person name="Bromfield E.S."/>
        </authorList>
    </citation>
    <scope>NUCLEOTIDE SEQUENCE [LARGE SCALE GENOMIC DNA]</scope>
    <source>
        <strain evidence="2 4">OO99</strain>
    </source>
</reference>
<dbReference type="Pfam" id="PF07336">
    <property type="entry name" value="ABATE"/>
    <property type="match status" value="1"/>
</dbReference>
<reference evidence="2 4" key="2">
    <citation type="journal article" date="2017" name="Syst. Appl. Microbiol.">
        <title>Soybeans inoculated with root zone soils of Canadian native legumes harbour diverse and novel Bradyrhizobium spp. that possess agricultural potential.</title>
        <authorList>
            <person name="Bromfield E.S.P."/>
            <person name="Cloutier S."/>
            <person name="Tambong J.T."/>
            <person name="Tran Thi T.V."/>
        </authorList>
    </citation>
    <scope>NUCLEOTIDE SEQUENCE [LARGE SCALE GENOMIC DNA]</scope>
    <source>
        <strain evidence="2 4">OO99</strain>
    </source>
</reference>
<dbReference type="SUPFAM" id="SSF160904">
    <property type="entry name" value="Jann2411-like"/>
    <property type="match status" value="1"/>
</dbReference>
<accession>A0A2U8PDW0</accession>
<proteinExistence type="predicted"/>
<reference evidence="3 5" key="4">
    <citation type="submission" date="2024-07" db="EMBL/GenBank/DDBJ databases">
        <title>Genomic Encyclopedia of Type Strains, Phase V (KMG-V): Genome sequencing to study the core and pangenomes of soil and plant-associated prokaryotes.</title>
        <authorList>
            <person name="Whitman W."/>
        </authorList>
    </citation>
    <scope>NUCLEOTIDE SEQUENCE [LARGE SCALE GENOMIC DNA]</scope>
    <source>
        <strain evidence="3 5">USDA 152</strain>
    </source>
</reference>
<feature type="domain" description="Zinc finger CGNR" evidence="1">
    <location>
        <begin position="150"/>
        <end position="193"/>
    </location>
</feature>